<name>A0ABV2BP42_9GAMM</name>
<dbReference type="PROSITE" id="PS51192">
    <property type="entry name" value="HELICASE_ATP_BIND_1"/>
    <property type="match status" value="1"/>
</dbReference>
<dbReference type="NCBIfam" id="NF003673">
    <property type="entry name" value="PRK05298.1"/>
    <property type="match status" value="1"/>
</dbReference>
<dbReference type="GO" id="GO:0016787">
    <property type="term" value="F:hydrolase activity"/>
    <property type="evidence" value="ECO:0007669"/>
    <property type="project" value="UniProtKB-KW"/>
</dbReference>
<dbReference type="PANTHER" id="PTHR24029:SF0">
    <property type="entry name" value="UVRABC SYSTEM PROTEIN B"/>
    <property type="match status" value="1"/>
</dbReference>
<dbReference type="InterPro" id="IPR041471">
    <property type="entry name" value="UvrB_inter"/>
</dbReference>
<dbReference type="SMART" id="SM00490">
    <property type="entry name" value="HELICc"/>
    <property type="match status" value="1"/>
</dbReference>
<dbReference type="CDD" id="cd18790">
    <property type="entry name" value="SF2_C_UvrB"/>
    <property type="match status" value="1"/>
</dbReference>
<proteinExistence type="inferred from homology"/>
<dbReference type="EMBL" id="JBEVCJ010000001">
    <property type="protein sequence ID" value="MET1253700.1"/>
    <property type="molecule type" value="Genomic_DNA"/>
</dbReference>
<dbReference type="Pfam" id="PF17757">
    <property type="entry name" value="UvrB_inter"/>
    <property type="match status" value="1"/>
</dbReference>
<dbReference type="EC" id="3.1.25.-" evidence="1"/>
<evidence type="ECO:0000313" key="1">
    <source>
        <dbReference type="EMBL" id="MET1253700.1"/>
    </source>
</evidence>
<dbReference type="Gene3D" id="4.10.860.10">
    <property type="entry name" value="UVR domain"/>
    <property type="match status" value="1"/>
</dbReference>
<dbReference type="PROSITE" id="PS50151">
    <property type="entry name" value="UVR"/>
    <property type="match status" value="1"/>
</dbReference>
<dbReference type="InterPro" id="IPR027417">
    <property type="entry name" value="P-loop_NTPase"/>
</dbReference>
<dbReference type="SMART" id="SM00487">
    <property type="entry name" value="DEXDc"/>
    <property type="match status" value="1"/>
</dbReference>
<dbReference type="HAMAP" id="MF_00204">
    <property type="entry name" value="UvrB"/>
    <property type="match status" value="1"/>
</dbReference>
<accession>A0ABV2BP42</accession>
<dbReference type="NCBIfam" id="TIGR00631">
    <property type="entry name" value="uvrb"/>
    <property type="match status" value="1"/>
</dbReference>
<sequence>MTENFRLKSPFKPAGDQPKAIEQLIEGLENGLSHQTLLGVTGSGKTFTIANVIQKTGRPTLILAPNKTLAAQLYGEMKEFFPHNAVEYFVSYYDYYQPEAYVPSSDTFIEKDASINDHIEQMRLSATRALLERKDSIIVASVSAIYGLGDPKQFHSMVLHLAIGEEIDQRTILRRLAELQFSRNDMELQRATYRVRGDVIDIFPAESERNAIRIELFDDEVDGLSMFDPLTGEVVKKLSRVTIYPKSHYVTARQTLLDAIEEIKVEFAQRLQQLEAANKLVEYQRLDQRVKFDLEMMRELGYCSGIENYSRYLSGRKAGEHPPTLFDYLPKDALLIIDESHVMVSQIGAMYRGDRSRKETLVEYGFRLPSALDNRPLKFEEFEKLAPQTIFVSATPADYEKQHSGEIVQQVVRPTGLLDPEVEIRPVATQVDDLLSEIKIRVEVNERVLVTTLTKKMAEDLTEYLNENGARVRYLHSDIDTVERMEIIRDLRRGEFDVLVGINLLREGLDMPEVSLVAILDADKEGFLRSERSLIQTIGRAARNLRGKAILYADRMTGSMERAIGENNRRREIQHQFNITHGITPKGVTKKIGDIMQSDRGEYAKDKVKLKKVSEKTKSYAVDTPAKAAQLIEKLEKQMYEAAKNLEFEQAAKLRDDIAAIREKIFN</sequence>
<organism evidence="1 2">
    <name type="scientific">Aliikangiella maris</name>
    <dbReference type="NCBI Taxonomy" id="3162458"/>
    <lineage>
        <taxon>Bacteria</taxon>
        <taxon>Pseudomonadati</taxon>
        <taxon>Pseudomonadota</taxon>
        <taxon>Gammaproteobacteria</taxon>
        <taxon>Oceanospirillales</taxon>
        <taxon>Pleioneaceae</taxon>
        <taxon>Aliikangiella</taxon>
    </lineage>
</organism>
<dbReference type="InterPro" id="IPR001943">
    <property type="entry name" value="UVR_dom"/>
</dbReference>
<dbReference type="InterPro" id="IPR024759">
    <property type="entry name" value="UvrB_YAD/RRR_dom"/>
</dbReference>
<dbReference type="Pfam" id="PF12344">
    <property type="entry name" value="UvrB"/>
    <property type="match status" value="1"/>
</dbReference>
<keyword evidence="1" id="KW-0378">Hydrolase</keyword>
<dbReference type="SUPFAM" id="SSF46600">
    <property type="entry name" value="C-terminal UvrC-binding domain of UvrB"/>
    <property type="match status" value="1"/>
</dbReference>
<reference evidence="1 2" key="1">
    <citation type="submission" date="2024-06" db="EMBL/GenBank/DDBJ databases">
        <authorList>
            <person name="Li F."/>
        </authorList>
    </citation>
    <scope>NUCLEOTIDE SEQUENCE [LARGE SCALE GENOMIC DNA]</scope>
    <source>
        <strain evidence="1 2">GXAS 311</strain>
    </source>
</reference>
<dbReference type="Gene3D" id="3.40.50.300">
    <property type="entry name" value="P-loop containing nucleotide triphosphate hydrolases"/>
    <property type="match status" value="3"/>
</dbReference>
<dbReference type="PROSITE" id="PS51194">
    <property type="entry name" value="HELICASE_CTER"/>
    <property type="match status" value="1"/>
</dbReference>
<dbReference type="PANTHER" id="PTHR24029">
    <property type="entry name" value="UVRABC SYSTEM PROTEIN B"/>
    <property type="match status" value="1"/>
</dbReference>
<comment type="caution">
    <text evidence="1">The sequence shown here is derived from an EMBL/GenBank/DDBJ whole genome shotgun (WGS) entry which is preliminary data.</text>
</comment>
<dbReference type="SUPFAM" id="SSF52540">
    <property type="entry name" value="P-loop containing nucleoside triphosphate hydrolases"/>
    <property type="match status" value="2"/>
</dbReference>
<dbReference type="Pfam" id="PF04851">
    <property type="entry name" value="ResIII"/>
    <property type="match status" value="1"/>
</dbReference>
<dbReference type="InterPro" id="IPR006935">
    <property type="entry name" value="Helicase/UvrB_N"/>
</dbReference>
<dbReference type="Pfam" id="PF02151">
    <property type="entry name" value="UVR"/>
    <property type="match status" value="1"/>
</dbReference>
<dbReference type="InterPro" id="IPR036876">
    <property type="entry name" value="UVR_dom_sf"/>
</dbReference>
<dbReference type="InterPro" id="IPR004807">
    <property type="entry name" value="UvrB"/>
</dbReference>
<protein>
    <submittedName>
        <fullName evidence="1">Excinuclease ABC subunit UvrB</fullName>
        <ecNumber evidence="1">3.1.25.-</ecNumber>
    </submittedName>
</protein>
<dbReference type="Pfam" id="PF00271">
    <property type="entry name" value="Helicase_C"/>
    <property type="match status" value="1"/>
</dbReference>
<dbReference type="CDD" id="cd17916">
    <property type="entry name" value="DEXHc_UvrB"/>
    <property type="match status" value="1"/>
</dbReference>
<dbReference type="InterPro" id="IPR001650">
    <property type="entry name" value="Helicase_C-like"/>
</dbReference>
<evidence type="ECO:0000313" key="2">
    <source>
        <dbReference type="Proteomes" id="UP001548189"/>
    </source>
</evidence>
<dbReference type="Proteomes" id="UP001548189">
    <property type="component" value="Unassembled WGS sequence"/>
</dbReference>
<gene>
    <name evidence="1" type="primary">uvrB</name>
    <name evidence="1" type="ORF">ABVT43_01040</name>
</gene>
<keyword evidence="2" id="KW-1185">Reference proteome</keyword>
<dbReference type="InterPro" id="IPR014001">
    <property type="entry name" value="Helicase_ATP-bd"/>
</dbReference>